<dbReference type="SUPFAM" id="SSF88659">
    <property type="entry name" value="Sigma3 and sigma4 domains of RNA polymerase sigma factors"/>
    <property type="match status" value="1"/>
</dbReference>
<keyword evidence="2" id="KW-0812">Transmembrane</keyword>
<feature type="transmembrane region" description="Helical" evidence="2">
    <location>
        <begin position="249"/>
        <end position="268"/>
    </location>
</feature>
<dbReference type="AlphaFoldDB" id="A0A3G2J8G5"/>
<gene>
    <name evidence="4" type="ORF">D9753_00555</name>
</gene>
<dbReference type="EMBL" id="CP033073">
    <property type="protein sequence ID" value="AYN37735.1"/>
    <property type="molecule type" value="Genomic_DNA"/>
</dbReference>
<dbReference type="Gene3D" id="1.10.10.10">
    <property type="entry name" value="Winged helix-like DNA-binding domain superfamily/Winged helix DNA-binding domain"/>
    <property type="match status" value="1"/>
</dbReference>
<keyword evidence="5" id="KW-1185">Reference proteome</keyword>
<dbReference type="OrthoDB" id="7345476at2"/>
<evidence type="ECO:0000313" key="4">
    <source>
        <dbReference type="EMBL" id="AYN37735.1"/>
    </source>
</evidence>
<feature type="transmembrane region" description="Helical" evidence="2">
    <location>
        <begin position="223"/>
        <end position="243"/>
    </location>
</feature>
<dbReference type="KEGG" id="sdd:D9753_00555"/>
<dbReference type="RefSeq" id="WP_121785246.1">
    <property type="nucleotide sequence ID" value="NZ_CP033073.1"/>
</dbReference>
<evidence type="ECO:0000259" key="3">
    <source>
        <dbReference type="Pfam" id="PF04545"/>
    </source>
</evidence>
<dbReference type="Proteomes" id="UP000268329">
    <property type="component" value="Chromosome"/>
</dbReference>
<accession>A0A3G2J8G5</accession>
<dbReference type="Pfam" id="PF04545">
    <property type="entry name" value="Sigma70_r4"/>
    <property type="match status" value="1"/>
</dbReference>
<dbReference type="GO" id="GO:0003700">
    <property type="term" value="F:DNA-binding transcription factor activity"/>
    <property type="evidence" value="ECO:0007669"/>
    <property type="project" value="InterPro"/>
</dbReference>
<organism evidence="4 5">
    <name type="scientific">Streptomyces dangxiongensis</name>
    <dbReference type="NCBI Taxonomy" id="1442032"/>
    <lineage>
        <taxon>Bacteria</taxon>
        <taxon>Bacillati</taxon>
        <taxon>Actinomycetota</taxon>
        <taxon>Actinomycetes</taxon>
        <taxon>Kitasatosporales</taxon>
        <taxon>Streptomycetaceae</taxon>
        <taxon>Streptomyces</taxon>
    </lineage>
</organism>
<evidence type="ECO:0000256" key="2">
    <source>
        <dbReference type="SAM" id="Phobius"/>
    </source>
</evidence>
<proteinExistence type="predicted"/>
<dbReference type="InterPro" id="IPR007630">
    <property type="entry name" value="RNA_pol_sigma70_r4"/>
</dbReference>
<name>A0A3G2J8G5_9ACTN</name>
<sequence length="287" mass="31611">MTIEPDPSAGTPETPAHAEEVKQFLEVNLAPLLKHLCHEAKEAGLPQQAGEDAVQDALEEAYLSLCAKWTEIQHPKAYLRKVAERKLGEACKQYRRDAPADLTGLDAAATPHRLPLHARHTDLERVVFVRLMVDDMLSGHPRRRPTQGTGGKESNDLTKNQGHAFYMTWVRGDTQHEIGEHLGIKEGTVGAHVDRAKKKLVRKWSGYRRAGQGLPAPQPFDGLAALLPVVLLAGLFSLLLHWAGAPTPIVIGVPLASAATLVMGWWLVRVTRPWRHRASVKRKGGGR</sequence>
<dbReference type="InterPro" id="IPR013324">
    <property type="entry name" value="RNA_pol_sigma_r3/r4-like"/>
</dbReference>
<feature type="domain" description="RNA polymerase sigma-70 region 4" evidence="3">
    <location>
        <begin position="157"/>
        <end position="200"/>
    </location>
</feature>
<keyword evidence="2" id="KW-0472">Membrane</keyword>
<evidence type="ECO:0000313" key="5">
    <source>
        <dbReference type="Proteomes" id="UP000268329"/>
    </source>
</evidence>
<reference evidence="4 5" key="1">
    <citation type="submission" date="2018-10" db="EMBL/GenBank/DDBJ databases">
        <title>The genome of Streptomyces dangxiongensis Z022.</title>
        <authorList>
            <person name="Zhang B."/>
        </authorList>
    </citation>
    <scope>NUCLEOTIDE SEQUENCE [LARGE SCALE GENOMIC DNA]</scope>
    <source>
        <strain evidence="4 5">Z022</strain>
    </source>
</reference>
<keyword evidence="2" id="KW-1133">Transmembrane helix</keyword>
<feature type="region of interest" description="Disordered" evidence="1">
    <location>
        <begin position="138"/>
        <end position="158"/>
    </location>
</feature>
<evidence type="ECO:0000256" key="1">
    <source>
        <dbReference type="SAM" id="MobiDB-lite"/>
    </source>
</evidence>
<dbReference type="InterPro" id="IPR036388">
    <property type="entry name" value="WH-like_DNA-bd_sf"/>
</dbReference>
<dbReference type="GO" id="GO:0006352">
    <property type="term" value="P:DNA-templated transcription initiation"/>
    <property type="evidence" value="ECO:0007669"/>
    <property type="project" value="InterPro"/>
</dbReference>
<protein>
    <submittedName>
        <fullName evidence="4">Sigma-70 family RNA polymerase sigma factor</fullName>
    </submittedName>
</protein>